<dbReference type="PROSITE" id="PS51257">
    <property type="entry name" value="PROKAR_LIPOPROTEIN"/>
    <property type="match status" value="1"/>
</dbReference>
<name>A0A3L8PTE6_9GAMM</name>
<keyword evidence="4" id="KW-1185">Reference proteome</keyword>
<accession>A0A3L8PTE6</accession>
<reference evidence="3 4" key="1">
    <citation type="submission" date="2018-09" db="EMBL/GenBank/DDBJ databases">
        <title>Phylogeny of the Shewanellaceae, and recommendation for two new genera, Pseudoshewanella and Parashewanella.</title>
        <authorList>
            <person name="Wang G."/>
        </authorList>
    </citation>
    <scope>NUCLEOTIDE SEQUENCE [LARGE SCALE GENOMIC DNA]</scope>
    <source>
        <strain evidence="3 4">C51</strain>
    </source>
</reference>
<proteinExistence type="predicted"/>
<dbReference type="InterPro" id="IPR025920">
    <property type="entry name" value="Lipase_bact_N"/>
</dbReference>
<evidence type="ECO:0000256" key="1">
    <source>
        <dbReference type="SAM" id="SignalP"/>
    </source>
</evidence>
<dbReference type="SUPFAM" id="SSF53474">
    <property type="entry name" value="alpha/beta-Hydrolases"/>
    <property type="match status" value="1"/>
</dbReference>
<evidence type="ECO:0000313" key="4">
    <source>
        <dbReference type="Proteomes" id="UP000281474"/>
    </source>
</evidence>
<sequence length="896" mass="94918">MKKLLLGTVIASALGLTACGEGSIDDIAKNPTPLIPQATVVFNPTSSSVPLPNDLLFNGSTDGTLNMPGEGPGKYTNPQVALGALDGWSTTQPINIKVNLPTKNKKGEAVTLGISEASVKQAGAVRVFEATVGGVLSSDQSCKTKPSLSACKVGAELQYGTDFTTVVSGNQISVVPLKPLKANQSYLYVVTDKIEDTEGRAIGSSSTYNALKLDVETNPLGTDQQRALQAVVNSYEKGVSKEVESNSIIYSGLYTTQSIANVFETAKAKMAADFRSYNQELLDYAQDFEPTPAFLASLRKKYPYAPTVVPGSVKQVLNDDDTPSTAADRLQITNLAEKNILDNAMVYTAKLQLPIYSECSSVECKELDAAKNPTGFWKAAGDSPLAVLSALKAGTLSRNNFAAQAEKQGLTAEQVTQVQTNPSLLVGRTFKLDNGKAVDEVQMLTKFNPLPAIRKDDKGNLEYETVDVQITIPKESADMKIPAKGFPVTIALHGISAVKEMALVYSGTYAAQGVATIAIDLPLHGGRSYRDGDSGPYTVSATAKDSVRKLLPDTFDNFNGSATTFVNIGSPLTIRDNFRQGIMDELALRLALPVISKQLKHANSAWATNDAVKTVLDVDGVTAQGLSLGAMIAADFSVYANSGIVNPATGKKLETNPYTTSAVSLVAPSGGLAASFAGSNSFGPVLYKALQSNPQFTKLVTDAAKAKNISKDDNPQAYEALQRQVYVGFIPQFGFAVQTIIDSIDPINYGAALKSFPTHLIEIVGNGNDNPADQVLPNRFNGLPIDKDVVLPLKGFPLAGTEPLISAIGLKCVSKKGTDEDGPVRVDGSGAVRFVKGAHSTLVNPSSPFNSTQPNLDFFPVAVEMQTQVISFAKSAHAGKPQIVINSGDDVIKPCE</sequence>
<dbReference type="AlphaFoldDB" id="A0A3L8PTE6"/>
<dbReference type="Proteomes" id="UP000281474">
    <property type="component" value="Unassembled WGS sequence"/>
</dbReference>
<dbReference type="InterPro" id="IPR020009">
    <property type="entry name" value="VolA/Pla-1/cef"/>
</dbReference>
<dbReference type="OrthoDB" id="5477453at2"/>
<keyword evidence="1" id="KW-0732">Signal</keyword>
<feature type="signal peptide" evidence="1">
    <location>
        <begin position="1"/>
        <end position="18"/>
    </location>
</feature>
<gene>
    <name evidence="3" type="ORF">D5018_16635</name>
</gene>
<feature type="domain" description="Bacterial virulence factor lipase N-terminal" evidence="2">
    <location>
        <begin position="45"/>
        <end position="279"/>
    </location>
</feature>
<comment type="caution">
    <text evidence="3">The sequence shown here is derived from an EMBL/GenBank/DDBJ whole genome shotgun (WGS) entry which is preliminary data.</text>
</comment>
<protein>
    <submittedName>
        <fullName evidence="3">Lipase</fullName>
    </submittedName>
</protein>
<feature type="chain" id="PRO_5018112358" evidence="1">
    <location>
        <begin position="19"/>
        <end position="896"/>
    </location>
</feature>
<dbReference type="NCBIfam" id="TIGR03502">
    <property type="entry name" value="lipase_Pla1_cef"/>
    <property type="match status" value="1"/>
</dbReference>
<dbReference type="Gene3D" id="3.40.50.1820">
    <property type="entry name" value="alpha/beta hydrolase"/>
    <property type="match status" value="1"/>
</dbReference>
<evidence type="ECO:0000259" key="2">
    <source>
        <dbReference type="Pfam" id="PF12262"/>
    </source>
</evidence>
<organism evidence="3 4">
    <name type="scientific">Parashewanella curva</name>
    <dbReference type="NCBI Taxonomy" id="2338552"/>
    <lineage>
        <taxon>Bacteria</taxon>
        <taxon>Pseudomonadati</taxon>
        <taxon>Pseudomonadota</taxon>
        <taxon>Gammaproteobacteria</taxon>
        <taxon>Alteromonadales</taxon>
        <taxon>Shewanellaceae</taxon>
        <taxon>Parashewanella</taxon>
    </lineage>
</organism>
<dbReference type="Pfam" id="PF12262">
    <property type="entry name" value="Lipase_bact_N"/>
    <property type="match status" value="1"/>
</dbReference>
<dbReference type="EMBL" id="QZEI01000065">
    <property type="protein sequence ID" value="RLV58566.1"/>
    <property type="molecule type" value="Genomic_DNA"/>
</dbReference>
<evidence type="ECO:0000313" key="3">
    <source>
        <dbReference type="EMBL" id="RLV58566.1"/>
    </source>
</evidence>
<dbReference type="InterPro" id="IPR029058">
    <property type="entry name" value="AB_hydrolase_fold"/>
</dbReference>
<dbReference type="RefSeq" id="WP_121840119.1">
    <property type="nucleotide sequence ID" value="NZ_ML014814.1"/>
</dbReference>